<dbReference type="EMBL" id="SRMB01000001">
    <property type="protein sequence ID" value="TGE29797.1"/>
    <property type="molecule type" value="Genomic_DNA"/>
</dbReference>
<feature type="region of interest" description="Disordered" evidence="1">
    <location>
        <begin position="921"/>
        <end position="970"/>
    </location>
</feature>
<dbReference type="Proteomes" id="UP000298471">
    <property type="component" value="Unassembled WGS sequence"/>
</dbReference>
<feature type="region of interest" description="Disordered" evidence="1">
    <location>
        <begin position="1072"/>
        <end position="1092"/>
    </location>
</feature>
<evidence type="ECO:0000256" key="1">
    <source>
        <dbReference type="SAM" id="MobiDB-lite"/>
    </source>
</evidence>
<comment type="caution">
    <text evidence="2">The sequence shown here is derived from an EMBL/GenBank/DDBJ whole genome shotgun (WGS) entry which is preliminary data.</text>
</comment>
<feature type="compositionally biased region" description="Polar residues" evidence="1">
    <location>
        <begin position="81"/>
        <end position="90"/>
    </location>
</feature>
<feature type="region of interest" description="Disordered" evidence="1">
    <location>
        <begin position="627"/>
        <end position="669"/>
    </location>
</feature>
<dbReference type="RefSeq" id="WP_135394589.1">
    <property type="nucleotide sequence ID" value="NZ_SRMB01000001.1"/>
</dbReference>
<feature type="region of interest" description="Disordered" evidence="1">
    <location>
        <begin position="77"/>
        <end position="130"/>
    </location>
</feature>
<keyword evidence="3" id="KW-1185">Reference proteome</keyword>
<sequence>MIDENQQVPATEEPALKRLWSNLRKQEKEFTLDYPTFEQDMQDEDNLRQLHTSLTERRKEFTISFDDFATDLGLKKKGLSGNDSAPTYSNEPFPGLENENQEVAPGAVGVGDVPAEVPTQPTSADEQIKQPLPITLSGYNGDTDMPTGRNAIQAVPGDEEINAGLPAPSIEELRARDQATAEEDGFLDTLGKTLFNAAGTPGARRVVGNLVDLAGDLWQGMQLPTGDVTDPLGSRYVTGGKATDAFGEQYRQLADAATKPTSAAAKQSILDNPGNGQAWAALLGGGAGSLVQVGVTGALGGPGAASAVGMGLSASSTKDAARQAGISEGEAATTAVLLAPVVGMLEEVGLGFITKNKAATQVLQSKLLQEALRYGKGKISQSALAQAVGKVMPAVVTKFAGRAATGAVGEGATEFLQGEAEGGAQLLADALRPEGEKGYGISAMDALVKNPLEQAVAGALLGGAAGSFAGGPQNAPVQDAQATAPQFEVPQDVTPEEQAAAQQAYPAPVQIVRPDGQVLAPNAQVVALSPDGKMARVVGEDNSGQPVDTAVPVEYIAEQPTSQIDAQSTASGETVLPAVQSTGGPNSATPEAASADLEGLYDSQQAAAGTGDVPESNADAGAVTQAEVPAGPSPVAPVADEQTIPTEEPATPQEASAQPVAAALTPEQERVNGVLDDLAGYKELSTREKKGAKGQAARAELAKLAKAAGLDFEVGNDLSVKITRGGKRVTRTNTVTGTSPVEGHVPARDRAPAVRDAALTLAGRGGGDFVALGIEVNGKRLNPRDAAAAAKDIQEGRNTLRADALLNKIQEIVETGYAEVSTGTGLATKKERVSAEDFLGNPDTASIRSREEVPLSDADIDALIAEDANVQQAINDFVSNDGIVDYQRMADTYTDAAGYSFVFGVDETTATKLKALVDERANRPIQQSSNSDQRAEAGSVSGENTGTETGSVPRPASPGTGSAGPAQKVTPSLREQNVAAKAELSDALAEFKAARKKGSRVAQSSLLGIPSFSAEESAAIQKMVRALIKLGVVNTKLTIAKLRAAGLTEDDATDEQLRPLVRQVLKQEGVFRPKQAPAASAPTSRTQAKPGERATVVNQLGNPSLSEVRKARLESEVLNYTPKPLSESEAQADAAILGKTIAQAYDIALDVDQQLPDDVRLLVRDKVADELDRLGIEADLAGNDELAAQYMQQALTIDTEKALANTEYGRAISANRAIARYSPRQAVYQARKEVARQQKEVKEKTRTKGRAVAKQARQVQGEVLEATLKSKAVEAAKAKVAPAAAQPEPASYGSKNKLVTREKYEELKKAFKKMAFSTPIPPQLIVGAVFHLEAGTRKFADVAAKLVRDFGAKAKPYLRDAYEQATQQYLADGGDATGLNSAQDIDDQIAQEQARLLAARILAEVTPTAPGQFDPVKQLLSTLMGKVRESLPPAPGKKKISNRDALVAALRNKAEYADVWERSKQEVEAQIQKLALTDDQKSDLLELLRGYADQIIGQPNSNKQAAAVVGEGLREMSLKLDAIVRLHVSEQEDTGRTLVQKLVADAGLDPATAREYAATLEREFQRQLTAKRESILNRMYSLRVRVGLGKKGKTALDKTLELLNLSPLSDSRVIGLIAEATDLPDLTVQDVARLRTLGAAVEKAPVGRDKEKAVRELNLFLQGIKGVSFLDLSQAMWYANVLSSYATHLVNFTANTHQTFMEALLSTGNVLRQGGKVTAPVRGLAAGLKAGARLATEVLQTGYEPSGQLGKYDVPNTLEVAALGGNRLAGVLKFVPRLLKASDVFYQSGLREMRAWELAAVEATKEGRQDPSRATWEAVHEKLGNSAQRHADAVATATAEGRTGRDAVLRVWELMEQSRPMPMQEDTRQYATRAVFNGEMEGTLGVVFTGVSNVVERVGPLGKWVVPFSRVITNVANAYLDYTLHGFVRAAKGGIGFERQGSQYRPYTAEERAKVLAKATMGTALLAGLYAATHREDDDDNLEISGPGPRDSAQRNQLLQNGWRPYAVKLGSKWVSYKESPLFFVLGVVGAMKDRELYEKANPETDDSYVSGASLLVFRTMGMVVETTATKNISEALDALTSSGGYGGETSGLKKMQTYLERTLGYSVTGYVPASGLLRQFSRDLQDFTDTDKVEAKRAWEVVQQDLPVFRSGMRPALDALGEPMKVQSDRLTSGRPTHRDAATQRIWDVLTEKGVGIPVPNQRTTVAFTFQQAEGQLPASAGVAGQWKEGPMSDETFYRFLELRGKVLKQILLQDIENFRSLNHDQAAKRMAAISKAATKRAKYAVVGAKMKDPDRIVFREML</sequence>
<accession>A0A4Z0QIA1</accession>
<feature type="compositionally biased region" description="Low complexity" evidence="1">
    <location>
        <begin position="102"/>
        <end position="118"/>
    </location>
</feature>
<reference evidence="2 3" key="1">
    <citation type="submission" date="2019-04" db="EMBL/GenBank/DDBJ databases">
        <authorList>
            <person name="Feng G."/>
            <person name="Zhang J."/>
            <person name="Zhu H."/>
        </authorList>
    </citation>
    <scope>NUCLEOTIDE SEQUENCE [LARGE SCALE GENOMIC DNA]</scope>
    <source>
        <strain evidence="2 3">9PBR-1</strain>
    </source>
</reference>
<dbReference type="OrthoDB" id="9815272at2"/>
<organism evidence="2 3">
    <name type="scientific">Hymenobacter metallicola</name>
    <dbReference type="NCBI Taxonomy" id="2563114"/>
    <lineage>
        <taxon>Bacteria</taxon>
        <taxon>Pseudomonadati</taxon>
        <taxon>Bacteroidota</taxon>
        <taxon>Cytophagia</taxon>
        <taxon>Cytophagales</taxon>
        <taxon>Hymenobacteraceae</taxon>
        <taxon>Hymenobacter</taxon>
    </lineage>
</organism>
<protein>
    <recommendedName>
        <fullName evidence="4">Large polyvalent protein associated domain-containing protein</fullName>
    </recommendedName>
</protein>
<gene>
    <name evidence="2" type="ORF">E5K02_10160</name>
</gene>
<proteinExistence type="predicted"/>
<feature type="compositionally biased region" description="Polar residues" evidence="1">
    <location>
        <begin position="941"/>
        <end position="950"/>
    </location>
</feature>
<evidence type="ECO:0000313" key="2">
    <source>
        <dbReference type="EMBL" id="TGE29797.1"/>
    </source>
</evidence>
<evidence type="ECO:0000313" key="3">
    <source>
        <dbReference type="Proteomes" id="UP000298471"/>
    </source>
</evidence>
<name>A0A4Z0QIA1_9BACT</name>
<evidence type="ECO:0008006" key="4">
    <source>
        <dbReference type="Google" id="ProtNLM"/>
    </source>
</evidence>